<comment type="caution">
    <text evidence="4">The sequence shown here is derived from an EMBL/GenBank/DDBJ whole genome shotgun (WGS) entry which is preliminary data.</text>
</comment>
<dbReference type="InterPro" id="IPR036322">
    <property type="entry name" value="WD40_repeat_dom_sf"/>
</dbReference>
<dbReference type="EMBL" id="JADCNL010000004">
    <property type="protein sequence ID" value="KAG0485173.1"/>
    <property type="molecule type" value="Genomic_DNA"/>
</dbReference>
<dbReference type="InterPro" id="IPR001680">
    <property type="entry name" value="WD40_rpt"/>
</dbReference>
<dbReference type="PANTHER" id="PTHR15574">
    <property type="entry name" value="WD REPEAT DOMAIN-CONTAINING FAMILY"/>
    <property type="match status" value="1"/>
</dbReference>
<dbReference type="Gene3D" id="2.130.10.10">
    <property type="entry name" value="YVTN repeat-like/Quinoprotein amine dehydrogenase"/>
    <property type="match status" value="1"/>
</dbReference>
<dbReference type="InterPro" id="IPR045151">
    <property type="entry name" value="DCAF8"/>
</dbReference>
<keyword evidence="1 3" id="KW-0853">WD repeat</keyword>
<keyword evidence="5" id="KW-1185">Reference proteome</keyword>
<keyword evidence="2" id="KW-0677">Repeat</keyword>
<dbReference type="PANTHER" id="PTHR15574:SF40">
    <property type="entry name" value="WD AND TETRATRICOPEPTIDE REPEATS PROTEIN 1"/>
    <property type="match status" value="1"/>
</dbReference>
<reference evidence="4 5" key="1">
    <citation type="journal article" date="2020" name="Nat. Food">
        <title>A phased Vanilla planifolia genome enables genetic improvement of flavour and production.</title>
        <authorList>
            <person name="Hasing T."/>
            <person name="Tang H."/>
            <person name="Brym M."/>
            <person name="Khazi F."/>
            <person name="Huang T."/>
            <person name="Chambers A.H."/>
        </authorList>
    </citation>
    <scope>NUCLEOTIDE SEQUENCE [LARGE SCALE GENOMIC DNA]</scope>
    <source>
        <tissue evidence="4">Leaf</tissue>
    </source>
</reference>
<dbReference type="PROSITE" id="PS50082">
    <property type="entry name" value="WD_REPEATS_2"/>
    <property type="match status" value="1"/>
</dbReference>
<evidence type="ECO:0000313" key="5">
    <source>
        <dbReference type="Proteomes" id="UP000636800"/>
    </source>
</evidence>
<feature type="repeat" description="WD" evidence="3">
    <location>
        <begin position="21"/>
        <end position="62"/>
    </location>
</feature>
<dbReference type="GO" id="GO:0045717">
    <property type="term" value="P:negative regulation of fatty acid biosynthetic process"/>
    <property type="evidence" value="ECO:0007669"/>
    <property type="project" value="TreeGrafter"/>
</dbReference>
<evidence type="ECO:0000256" key="2">
    <source>
        <dbReference type="ARBA" id="ARBA00022737"/>
    </source>
</evidence>
<dbReference type="Proteomes" id="UP000636800">
    <property type="component" value="Unassembled WGS sequence"/>
</dbReference>
<dbReference type="OrthoDB" id="1850619at2759"/>
<dbReference type="SUPFAM" id="SSF50978">
    <property type="entry name" value="WD40 repeat-like"/>
    <property type="match status" value="1"/>
</dbReference>
<name>A0A835R7J3_VANPL</name>
<dbReference type="Pfam" id="PF00400">
    <property type="entry name" value="WD40"/>
    <property type="match status" value="1"/>
</dbReference>
<evidence type="ECO:0000313" key="4">
    <source>
        <dbReference type="EMBL" id="KAG0485173.1"/>
    </source>
</evidence>
<accession>A0A835R7J3</accession>
<protein>
    <submittedName>
        <fullName evidence="4">Uncharacterized protein</fullName>
    </submittedName>
</protein>
<proteinExistence type="predicted"/>
<dbReference type="InterPro" id="IPR015943">
    <property type="entry name" value="WD40/YVTN_repeat-like_dom_sf"/>
</dbReference>
<dbReference type="GO" id="GO:0005737">
    <property type="term" value="C:cytoplasm"/>
    <property type="evidence" value="ECO:0007669"/>
    <property type="project" value="TreeGrafter"/>
</dbReference>
<evidence type="ECO:0000256" key="1">
    <source>
        <dbReference type="ARBA" id="ARBA00022574"/>
    </source>
</evidence>
<dbReference type="GO" id="GO:0080008">
    <property type="term" value="C:Cul4-RING E3 ubiquitin ligase complex"/>
    <property type="evidence" value="ECO:0007669"/>
    <property type="project" value="TreeGrafter"/>
</dbReference>
<gene>
    <name evidence="4" type="ORF">HPP92_009252</name>
</gene>
<dbReference type="SMART" id="SM00320">
    <property type="entry name" value="WD40"/>
    <property type="match status" value="3"/>
</dbReference>
<dbReference type="AlphaFoldDB" id="A0A835R7J3"/>
<evidence type="ECO:0000256" key="3">
    <source>
        <dbReference type="PROSITE-ProRule" id="PRU00221"/>
    </source>
</evidence>
<sequence>MNRHLQMHSSLVQRLTLDEVMEGHLGCVNAISWNSTGSLLISGSDDTRVNIWSYSMRELIHSIDTGHSGNIFCTKFVPETRDEMVVSGAGDAEVRLFNLSGSAGKRGEICTMEPSALFQCHSSRVKKLAVEVGNPNIVWSASEDGTLRQHDLGNVLLVLLQRRSSLHLTHVTFSPNGDEFLLSYSVEHAYLMDVNHGGQTISSYSVSDVSKLSPIIDCGNTDLPPQIGSSVQFTGSKRHLRRLDACKRLMLAAAKTLEEGWDVCHGIEMCNEVLHGKGPAVDPSLQHECLCIRKQLYF</sequence>
<dbReference type="PROSITE" id="PS50294">
    <property type="entry name" value="WD_REPEATS_REGION"/>
    <property type="match status" value="1"/>
</dbReference>
<organism evidence="4 5">
    <name type="scientific">Vanilla planifolia</name>
    <name type="common">Vanilla</name>
    <dbReference type="NCBI Taxonomy" id="51239"/>
    <lineage>
        <taxon>Eukaryota</taxon>
        <taxon>Viridiplantae</taxon>
        <taxon>Streptophyta</taxon>
        <taxon>Embryophyta</taxon>
        <taxon>Tracheophyta</taxon>
        <taxon>Spermatophyta</taxon>
        <taxon>Magnoliopsida</taxon>
        <taxon>Liliopsida</taxon>
        <taxon>Asparagales</taxon>
        <taxon>Orchidaceae</taxon>
        <taxon>Vanilloideae</taxon>
        <taxon>Vanilleae</taxon>
        <taxon>Vanilla</taxon>
    </lineage>
</organism>